<sequence>MLSPNPYTISGTHSSKSWDEDPIACVQHDRQYHDHDGFPTSGSGDGASMFCEPDPSRESMMNPFTCSPKNSTTTPPSLMGPPLHEFSPSPVSGCGATKHRSALELLPIGAPAIKNTCAPGLRRDGAVEQFKWTSLLSESQRSPSWVTKYSDRGKAYKDLQLDKENVMLQGAIDFKVEAGCAGGKAMSLPAKACPAMNVRLTTKRGVDCANLPHSNEENGGPAPKRICREKTGTDWQTVLDLVKYGQERNGDGKGNGSNGTRTEQPPVPLP</sequence>
<gene>
    <name evidence="2" type="ORF">HD556DRAFT_1305773</name>
</gene>
<feature type="compositionally biased region" description="Polar residues" evidence="1">
    <location>
        <begin position="1"/>
        <end position="15"/>
    </location>
</feature>
<dbReference type="AlphaFoldDB" id="A0A9P7DN53"/>
<dbReference type="OrthoDB" id="2611042at2759"/>
<evidence type="ECO:0000313" key="3">
    <source>
        <dbReference type="Proteomes" id="UP000719766"/>
    </source>
</evidence>
<protein>
    <submittedName>
        <fullName evidence="2">Uncharacterized protein</fullName>
    </submittedName>
</protein>
<dbReference type="EMBL" id="JABBWE010000012">
    <property type="protein sequence ID" value="KAG1798919.1"/>
    <property type="molecule type" value="Genomic_DNA"/>
</dbReference>
<name>A0A9P7DN53_9AGAM</name>
<organism evidence="2 3">
    <name type="scientific">Suillus plorans</name>
    <dbReference type="NCBI Taxonomy" id="116603"/>
    <lineage>
        <taxon>Eukaryota</taxon>
        <taxon>Fungi</taxon>
        <taxon>Dikarya</taxon>
        <taxon>Basidiomycota</taxon>
        <taxon>Agaricomycotina</taxon>
        <taxon>Agaricomycetes</taxon>
        <taxon>Agaricomycetidae</taxon>
        <taxon>Boletales</taxon>
        <taxon>Suillineae</taxon>
        <taxon>Suillaceae</taxon>
        <taxon>Suillus</taxon>
    </lineage>
</organism>
<proteinExistence type="predicted"/>
<evidence type="ECO:0000256" key="1">
    <source>
        <dbReference type="SAM" id="MobiDB-lite"/>
    </source>
</evidence>
<feature type="region of interest" description="Disordered" evidence="1">
    <location>
        <begin position="1"/>
        <end position="20"/>
    </location>
</feature>
<comment type="caution">
    <text evidence="2">The sequence shown here is derived from an EMBL/GenBank/DDBJ whole genome shotgun (WGS) entry which is preliminary data.</text>
</comment>
<dbReference type="GeneID" id="64593593"/>
<feature type="region of interest" description="Disordered" evidence="1">
    <location>
        <begin position="211"/>
        <end position="231"/>
    </location>
</feature>
<evidence type="ECO:0000313" key="2">
    <source>
        <dbReference type="EMBL" id="KAG1798919.1"/>
    </source>
</evidence>
<keyword evidence="3" id="KW-1185">Reference proteome</keyword>
<dbReference type="Proteomes" id="UP000719766">
    <property type="component" value="Unassembled WGS sequence"/>
</dbReference>
<reference evidence="2" key="1">
    <citation type="journal article" date="2020" name="New Phytol.">
        <title>Comparative genomics reveals dynamic genome evolution in host specialist ectomycorrhizal fungi.</title>
        <authorList>
            <person name="Lofgren L.A."/>
            <person name="Nguyen N.H."/>
            <person name="Vilgalys R."/>
            <person name="Ruytinx J."/>
            <person name="Liao H.L."/>
            <person name="Branco S."/>
            <person name="Kuo A."/>
            <person name="LaButti K."/>
            <person name="Lipzen A."/>
            <person name="Andreopoulos W."/>
            <person name="Pangilinan J."/>
            <person name="Riley R."/>
            <person name="Hundley H."/>
            <person name="Na H."/>
            <person name="Barry K."/>
            <person name="Grigoriev I.V."/>
            <person name="Stajich J.E."/>
            <person name="Kennedy P.G."/>
        </authorList>
    </citation>
    <scope>NUCLEOTIDE SEQUENCE</scope>
    <source>
        <strain evidence="2">S12</strain>
    </source>
</reference>
<dbReference type="RefSeq" id="XP_041163460.1">
    <property type="nucleotide sequence ID" value="XM_041299829.1"/>
</dbReference>
<accession>A0A9P7DN53</accession>
<feature type="region of interest" description="Disordered" evidence="1">
    <location>
        <begin position="243"/>
        <end position="270"/>
    </location>
</feature>